<evidence type="ECO:0000313" key="8">
    <source>
        <dbReference type="EMBL" id="CDH53811.1"/>
    </source>
</evidence>
<dbReference type="GO" id="GO:0016020">
    <property type="term" value="C:membrane"/>
    <property type="evidence" value="ECO:0007669"/>
    <property type="project" value="UniProtKB-SubCell"/>
</dbReference>
<evidence type="ECO:0000256" key="2">
    <source>
        <dbReference type="ARBA" id="ARBA00022692"/>
    </source>
</evidence>
<dbReference type="Gene3D" id="3.60.21.10">
    <property type="match status" value="1"/>
</dbReference>
<evidence type="ECO:0000256" key="4">
    <source>
        <dbReference type="ARBA" id="ARBA00023136"/>
    </source>
</evidence>
<dbReference type="PANTHER" id="PTHR13315:SF4">
    <property type="entry name" value="METALLOPHOSPHOESTERASE, ISOFORM E"/>
    <property type="match status" value="1"/>
</dbReference>
<feature type="region of interest" description="Disordered" evidence="5">
    <location>
        <begin position="1"/>
        <end position="22"/>
    </location>
</feature>
<feature type="transmembrane region" description="Helical" evidence="6">
    <location>
        <begin position="31"/>
        <end position="55"/>
    </location>
</feature>
<keyword evidence="4 6" id="KW-0472">Membrane</keyword>
<dbReference type="InterPro" id="IPR033308">
    <property type="entry name" value="PGAP5/Cdc1/Ted1"/>
</dbReference>
<feature type="transmembrane region" description="Helical" evidence="6">
    <location>
        <begin position="370"/>
        <end position="393"/>
    </location>
</feature>
<proteinExistence type="predicted"/>
<dbReference type="OrthoDB" id="5977743at2759"/>
<evidence type="ECO:0000259" key="7">
    <source>
        <dbReference type="Pfam" id="PF00149"/>
    </source>
</evidence>
<dbReference type="GO" id="GO:0005783">
    <property type="term" value="C:endoplasmic reticulum"/>
    <property type="evidence" value="ECO:0007669"/>
    <property type="project" value="TreeGrafter"/>
</dbReference>
<dbReference type="STRING" id="1263082.A0A068RXT7"/>
<comment type="caution">
    <text evidence="8">The sequence shown here is derived from an EMBL/GenBank/DDBJ whole genome shotgun (WGS) entry which is preliminary data.</text>
</comment>
<dbReference type="VEuPathDB" id="FungiDB:LCOR_05124.1"/>
<dbReference type="PANTHER" id="PTHR13315">
    <property type="entry name" value="METALLO PHOSPHOESTERASE RELATED"/>
    <property type="match status" value="1"/>
</dbReference>
<dbReference type="InterPro" id="IPR029052">
    <property type="entry name" value="Metallo-depent_PP-like"/>
</dbReference>
<dbReference type="EMBL" id="CBTN010000019">
    <property type="protein sequence ID" value="CDH53811.1"/>
    <property type="molecule type" value="Genomic_DNA"/>
</dbReference>
<evidence type="ECO:0000256" key="3">
    <source>
        <dbReference type="ARBA" id="ARBA00022989"/>
    </source>
</evidence>
<dbReference type="Proteomes" id="UP000027586">
    <property type="component" value="Unassembled WGS sequence"/>
</dbReference>
<dbReference type="InterPro" id="IPR004843">
    <property type="entry name" value="Calcineurin-like_PHP"/>
</dbReference>
<organism evidence="8 9">
    <name type="scientific">Lichtheimia corymbifera JMRC:FSU:9682</name>
    <dbReference type="NCBI Taxonomy" id="1263082"/>
    <lineage>
        <taxon>Eukaryota</taxon>
        <taxon>Fungi</taxon>
        <taxon>Fungi incertae sedis</taxon>
        <taxon>Mucoromycota</taxon>
        <taxon>Mucoromycotina</taxon>
        <taxon>Mucoromycetes</taxon>
        <taxon>Mucorales</taxon>
        <taxon>Lichtheimiaceae</taxon>
        <taxon>Lichtheimia</taxon>
    </lineage>
</organism>
<gene>
    <name evidence="8" type="ORF">LCOR_05124.1</name>
</gene>
<evidence type="ECO:0000313" key="9">
    <source>
        <dbReference type="Proteomes" id="UP000027586"/>
    </source>
</evidence>
<keyword evidence="9" id="KW-1185">Reference proteome</keyword>
<evidence type="ECO:0000256" key="6">
    <source>
        <dbReference type="SAM" id="Phobius"/>
    </source>
</evidence>
<accession>A0A068RXT7</accession>
<dbReference type="GO" id="GO:0006506">
    <property type="term" value="P:GPI anchor biosynthetic process"/>
    <property type="evidence" value="ECO:0007669"/>
    <property type="project" value="InterPro"/>
</dbReference>
<dbReference type="Pfam" id="PF00149">
    <property type="entry name" value="Metallophos"/>
    <property type="match status" value="1"/>
</dbReference>
<sequence length="464" mass="52610">MIQVPDSRYQGTTPPPADDSKHRFNRFRSPTVNFVNVLRLVWILALLHGEFIIFWKAAYQCAPWPSSVNNNDQMLDRLLLIGDPQMTDAFSYDRPGVLLRISEFFSDLYMGRNYRHLQRRLEPKGTIFMGDLMDGGREWDDHGWKKQATRFRHLFKSNRPQYFMAGNHDLGFGDGIQTHVMERFQGEYGPTSYTLSTGTPYSIVVVDTVSLSSSHTDLATKRQAWDVIERHLPPQPRILMTHVPLYRPPGTSCGPDRQGRSREIRQGRGYQYQNLVNAELSRQLLDRINPVVVFSGDDHDYCLVKHGNDKDEEIPEISVPTFSMAQGMHYPGVILLDLSITPPNTTDTQQEEDITTAALATKLCWLPDQIAIFIGYGCLLGLSLASLMAVHTYRWSVHRSRRAFGTNDVVGDDPVILPRPAVFTRAANARSSSLAKRQLYSFFKDVADVASIGILAYIICLITL</sequence>
<evidence type="ECO:0000256" key="1">
    <source>
        <dbReference type="ARBA" id="ARBA00004141"/>
    </source>
</evidence>
<keyword evidence="3 6" id="KW-1133">Transmembrane helix</keyword>
<protein>
    <submittedName>
        <fullName evidence="8">Potential mn2 homeostasis protein</fullName>
    </submittedName>
</protein>
<reference evidence="8" key="1">
    <citation type="submission" date="2013-08" db="EMBL/GenBank/DDBJ databases">
        <title>Gene expansion shapes genome architecture in the human pathogen Lichtheimia corymbifera: an evolutionary genomics analysis in the ancient terrestrial Mucorales (Mucoromycotina).</title>
        <authorList>
            <person name="Schwartze V.U."/>
            <person name="Winter S."/>
            <person name="Shelest E."/>
            <person name="Marcet-Houben M."/>
            <person name="Horn F."/>
            <person name="Wehner S."/>
            <person name="Hoffmann K."/>
            <person name="Riege K."/>
            <person name="Sammeth M."/>
            <person name="Nowrousian M."/>
            <person name="Valiante V."/>
            <person name="Linde J."/>
            <person name="Jacobsen I.D."/>
            <person name="Marz M."/>
            <person name="Brakhage A.A."/>
            <person name="Gabaldon T."/>
            <person name="Bocker S."/>
            <person name="Voigt K."/>
        </authorList>
    </citation>
    <scope>NUCLEOTIDE SEQUENCE [LARGE SCALE GENOMIC DNA]</scope>
    <source>
        <strain evidence="8">FSU 9682</strain>
    </source>
</reference>
<dbReference type="AlphaFoldDB" id="A0A068RXT7"/>
<dbReference type="SUPFAM" id="SSF56300">
    <property type="entry name" value="Metallo-dependent phosphatases"/>
    <property type="match status" value="1"/>
</dbReference>
<comment type="subcellular location">
    <subcellularLocation>
        <location evidence="1">Membrane</location>
        <topology evidence="1">Multi-pass membrane protein</topology>
    </subcellularLocation>
</comment>
<dbReference type="GO" id="GO:0016787">
    <property type="term" value="F:hydrolase activity"/>
    <property type="evidence" value="ECO:0007669"/>
    <property type="project" value="InterPro"/>
</dbReference>
<keyword evidence="2 6" id="KW-0812">Transmembrane</keyword>
<name>A0A068RXT7_9FUNG</name>
<evidence type="ECO:0000256" key="5">
    <source>
        <dbReference type="SAM" id="MobiDB-lite"/>
    </source>
</evidence>
<feature type="domain" description="Calcineurin-like phosphoesterase" evidence="7">
    <location>
        <begin position="77"/>
        <end position="301"/>
    </location>
</feature>